<name>A0A6J1D7K4_MOMCH</name>
<feature type="compositionally biased region" description="Polar residues" evidence="1">
    <location>
        <begin position="248"/>
        <end position="271"/>
    </location>
</feature>
<dbReference type="AlphaFoldDB" id="A0A6J1D7K4"/>
<dbReference type="Proteomes" id="UP000504603">
    <property type="component" value="Unplaced"/>
</dbReference>
<evidence type="ECO:0000256" key="1">
    <source>
        <dbReference type="SAM" id="MobiDB-lite"/>
    </source>
</evidence>
<feature type="compositionally biased region" description="Low complexity" evidence="1">
    <location>
        <begin position="230"/>
        <end position="241"/>
    </location>
</feature>
<dbReference type="RefSeq" id="XP_022149738.1">
    <property type="nucleotide sequence ID" value="XM_022294046.1"/>
</dbReference>
<dbReference type="KEGG" id="mcha:111018097"/>
<reference evidence="3" key="1">
    <citation type="submission" date="2025-08" db="UniProtKB">
        <authorList>
            <consortium name="RefSeq"/>
        </authorList>
    </citation>
    <scope>IDENTIFICATION</scope>
    <source>
        <strain evidence="3">OHB3-1</strain>
    </source>
</reference>
<feature type="region of interest" description="Disordered" evidence="1">
    <location>
        <begin position="230"/>
        <end position="271"/>
    </location>
</feature>
<sequence length="271" mass="30713">MFGRNQIVQMYQRLNHHHHHHGHLRELNNNATNFLSHFTKPNYQFRPPPNSSRACSSWSTDYCSNMEKIISTDTVPPQSCHIYEVANAISRTPPIRPSRFLEDKKWPPQQVFTRAHHFQPYNNNNKILQLSNSPWTPKLRSFNNHDHLHPLPPVSSPNLFEFSRCFDSGSLLQRPSTELQLSLGGKSFENGGGAMVNNNEDEEEDGCRCSSINITSRRSEMADTLLSLSLSLSSPSSTPSPHQKQHSGDQTNIPQNQSLTTLGSDQCNTKI</sequence>
<dbReference type="GeneID" id="111018097"/>
<evidence type="ECO:0000313" key="2">
    <source>
        <dbReference type="Proteomes" id="UP000504603"/>
    </source>
</evidence>
<gene>
    <name evidence="3" type="primary">LOC111018097</name>
</gene>
<evidence type="ECO:0000313" key="3">
    <source>
        <dbReference type="RefSeq" id="XP_022149738.1"/>
    </source>
</evidence>
<protein>
    <submittedName>
        <fullName evidence="3">Uncharacterized protein LOC111018097</fullName>
    </submittedName>
</protein>
<accession>A0A6J1D7K4</accession>
<organism evidence="2 3">
    <name type="scientific">Momordica charantia</name>
    <name type="common">Bitter gourd</name>
    <name type="synonym">Balsam pear</name>
    <dbReference type="NCBI Taxonomy" id="3673"/>
    <lineage>
        <taxon>Eukaryota</taxon>
        <taxon>Viridiplantae</taxon>
        <taxon>Streptophyta</taxon>
        <taxon>Embryophyta</taxon>
        <taxon>Tracheophyta</taxon>
        <taxon>Spermatophyta</taxon>
        <taxon>Magnoliopsida</taxon>
        <taxon>eudicotyledons</taxon>
        <taxon>Gunneridae</taxon>
        <taxon>Pentapetalae</taxon>
        <taxon>rosids</taxon>
        <taxon>fabids</taxon>
        <taxon>Cucurbitales</taxon>
        <taxon>Cucurbitaceae</taxon>
        <taxon>Momordiceae</taxon>
        <taxon>Momordica</taxon>
    </lineage>
</organism>
<proteinExistence type="predicted"/>
<keyword evidence="2" id="KW-1185">Reference proteome</keyword>